<dbReference type="AlphaFoldDB" id="A0ABD2QAN2"/>
<gene>
    <name evidence="3" type="primary">DZIP1_1</name>
    <name evidence="3" type="ORF">Ciccas_004732</name>
</gene>
<feature type="compositionally biased region" description="Polar residues" evidence="1">
    <location>
        <begin position="293"/>
        <end position="302"/>
    </location>
</feature>
<feature type="compositionally biased region" description="Polar residues" evidence="1">
    <location>
        <begin position="167"/>
        <end position="180"/>
    </location>
</feature>
<feature type="compositionally biased region" description="Polar residues" evidence="1">
    <location>
        <begin position="69"/>
        <end position="85"/>
    </location>
</feature>
<feature type="region of interest" description="Disordered" evidence="1">
    <location>
        <begin position="38"/>
        <end position="57"/>
    </location>
</feature>
<comment type="caution">
    <text evidence="3">The sequence shown here is derived from an EMBL/GenBank/DDBJ whole genome shotgun (WGS) entry which is preliminary data.</text>
</comment>
<name>A0ABD2QAN2_9PLAT</name>
<sequence length="350" mass="39251">MDKADKLDHTTIQIDEEKLKQDIEAKILASLKIDSNSTTKTIGDLEDDPETSRSMIHPTIKKRKKFAQENNLNKNKTVKTPNDSVIKSLPDESDFKITSLGSSQNLASSIEREDVLPGIPESHATPMQQSPVHAKVFSPEKTLSHTTEISPEMSLQEDVIVEKESRLQSPRKGTQITTESPVKPIPVETRQPSPQKRPVKHVRIKEKLANNPNLMRNLRNEALRILSDSLQDYGVRENDTCLPQAKYERIIQELEKDRAPLVAKYKNFTSIRGDLENQVDRIARYGASRPESPFSTKSSQLSPKRAVFGPEKAPSLEILPAKGILKGSNSSLPEIPKTDDYEDGLLSFDK</sequence>
<evidence type="ECO:0000259" key="2">
    <source>
        <dbReference type="Pfam" id="PF25977"/>
    </source>
</evidence>
<evidence type="ECO:0000313" key="4">
    <source>
        <dbReference type="Proteomes" id="UP001626550"/>
    </source>
</evidence>
<dbReference type="EMBL" id="JBJKFK010000512">
    <property type="protein sequence ID" value="KAL3316614.1"/>
    <property type="molecule type" value="Genomic_DNA"/>
</dbReference>
<organism evidence="3 4">
    <name type="scientific">Cichlidogyrus casuarinus</name>
    <dbReference type="NCBI Taxonomy" id="1844966"/>
    <lineage>
        <taxon>Eukaryota</taxon>
        <taxon>Metazoa</taxon>
        <taxon>Spiralia</taxon>
        <taxon>Lophotrochozoa</taxon>
        <taxon>Platyhelminthes</taxon>
        <taxon>Monogenea</taxon>
        <taxon>Monopisthocotylea</taxon>
        <taxon>Dactylogyridea</taxon>
        <taxon>Ancyrocephalidae</taxon>
        <taxon>Cichlidogyrus</taxon>
    </lineage>
</organism>
<dbReference type="InterPro" id="IPR058883">
    <property type="entry name" value="DZIP1_dom"/>
</dbReference>
<reference evidence="3 4" key="1">
    <citation type="submission" date="2024-11" db="EMBL/GenBank/DDBJ databases">
        <title>Adaptive evolution of stress response genes in parasites aligns with host niche diversity.</title>
        <authorList>
            <person name="Hahn C."/>
            <person name="Resl P."/>
        </authorList>
    </citation>
    <scope>NUCLEOTIDE SEQUENCE [LARGE SCALE GENOMIC DNA]</scope>
    <source>
        <strain evidence="3">EGGRZ-B1_66</strain>
        <tissue evidence="3">Body</tissue>
    </source>
</reference>
<evidence type="ECO:0000313" key="3">
    <source>
        <dbReference type="EMBL" id="KAL3316614.1"/>
    </source>
</evidence>
<feature type="region of interest" description="Disordered" evidence="1">
    <location>
        <begin position="69"/>
        <end position="89"/>
    </location>
</feature>
<feature type="region of interest" description="Disordered" evidence="1">
    <location>
        <begin position="287"/>
        <end position="307"/>
    </location>
</feature>
<keyword evidence="4" id="KW-1185">Reference proteome</keyword>
<protein>
    <submittedName>
        <fullName evidence="3">Zinc finger protein dzip1</fullName>
    </submittedName>
</protein>
<feature type="region of interest" description="Disordered" evidence="1">
    <location>
        <begin position="165"/>
        <end position="200"/>
    </location>
</feature>
<feature type="region of interest" description="Disordered" evidence="1">
    <location>
        <begin position="325"/>
        <end position="350"/>
    </location>
</feature>
<evidence type="ECO:0000256" key="1">
    <source>
        <dbReference type="SAM" id="MobiDB-lite"/>
    </source>
</evidence>
<feature type="domain" description="Cilium assembly protein DZIP1" evidence="2">
    <location>
        <begin position="214"/>
        <end position="283"/>
    </location>
</feature>
<accession>A0ABD2QAN2</accession>
<proteinExistence type="predicted"/>
<dbReference type="Pfam" id="PF25977">
    <property type="entry name" value="DZIP1"/>
    <property type="match status" value="1"/>
</dbReference>
<dbReference type="Proteomes" id="UP001626550">
    <property type="component" value="Unassembled WGS sequence"/>
</dbReference>